<protein>
    <submittedName>
        <fullName evidence="2">Uncharacterized protein</fullName>
    </submittedName>
</protein>
<sequence>MLRPGGAEGTSGDTIGRYPKTLRDREKRDKRHERCRLSVAGVGMPISTTARVYKKQVMGAEAESYLEWENFPYLGLLKERLRARQ</sequence>
<dbReference type="AlphaFoldDB" id="A0AAW0SJ75"/>
<evidence type="ECO:0000313" key="3">
    <source>
        <dbReference type="Proteomes" id="UP001487740"/>
    </source>
</evidence>
<keyword evidence="3" id="KW-1185">Reference proteome</keyword>
<feature type="region of interest" description="Disordered" evidence="1">
    <location>
        <begin position="1"/>
        <end position="31"/>
    </location>
</feature>
<comment type="caution">
    <text evidence="2">The sequence shown here is derived from an EMBL/GenBank/DDBJ whole genome shotgun (WGS) entry which is preliminary data.</text>
</comment>
<evidence type="ECO:0000313" key="2">
    <source>
        <dbReference type="EMBL" id="KAK8375454.1"/>
    </source>
</evidence>
<dbReference type="EMBL" id="JARAKH010000049">
    <property type="protein sequence ID" value="KAK8375454.1"/>
    <property type="molecule type" value="Genomic_DNA"/>
</dbReference>
<accession>A0AAW0SJ75</accession>
<reference evidence="2 3" key="1">
    <citation type="submission" date="2023-03" db="EMBL/GenBank/DDBJ databases">
        <title>High-quality genome of Scylla paramamosain provides insights in environmental adaptation.</title>
        <authorList>
            <person name="Zhang L."/>
        </authorList>
    </citation>
    <scope>NUCLEOTIDE SEQUENCE [LARGE SCALE GENOMIC DNA]</scope>
    <source>
        <strain evidence="2">LZ_2023a</strain>
        <tissue evidence="2">Muscle</tissue>
    </source>
</reference>
<evidence type="ECO:0000256" key="1">
    <source>
        <dbReference type="SAM" id="MobiDB-lite"/>
    </source>
</evidence>
<gene>
    <name evidence="2" type="ORF">O3P69_008354</name>
</gene>
<proteinExistence type="predicted"/>
<organism evidence="2 3">
    <name type="scientific">Scylla paramamosain</name>
    <name type="common">Mud crab</name>
    <dbReference type="NCBI Taxonomy" id="85552"/>
    <lineage>
        <taxon>Eukaryota</taxon>
        <taxon>Metazoa</taxon>
        <taxon>Ecdysozoa</taxon>
        <taxon>Arthropoda</taxon>
        <taxon>Crustacea</taxon>
        <taxon>Multicrustacea</taxon>
        <taxon>Malacostraca</taxon>
        <taxon>Eumalacostraca</taxon>
        <taxon>Eucarida</taxon>
        <taxon>Decapoda</taxon>
        <taxon>Pleocyemata</taxon>
        <taxon>Brachyura</taxon>
        <taxon>Eubrachyura</taxon>
        <taxon>Portunoidea</taxon>
        <taxon>Portunidae</taxon>
        <taxon>Portuninae</taxon>
        <taxon>Scylla</taxon>
    </lineage>
</organism>
<name>A0AAW0SJ75_SCYPA</name>
<dbReference type="Proteomes" id="UP001487740">
    <property type="component" value="Unassembled WGS sequence"/>
</dbReference>